<organism evidence="6 7">
    <name type="scientific">Citrobacter sedlakii</name>
    <dbReference type="NCBI Taxonomy" id="67826"/>
    <lineage>
        <taxon>Bacteria</taxon>
        <taxon>Pseudomonadati</taxon>
        <taxon>Pseudomonadota</taxon>
        <taxon>Gammaproteobacteria</taxon>
        <taxon>Enterobacterales</taxon>
        <taxon>Enterobacteriaceae</taxon>
        <taxon>Citrobacter</taxon>
        <taxon>Citrobacter freundii complex</taxon>
    </lineage>
</organism>
<dbReference type="InterPro" id="IPR017896">
    <property type="entry name" value="4Fe4S_Fe-S-bd"/>
</dbReference>
<reference evidence="6 7" key="1">
    <citation type="submission" date="2020-11" db="EMBL/GenBank/DDBJ databases">
        <title>Enhanced detection system for hospital associated transmission using whole genome sequencing surveillance.</title>
        <authorList>
            <person name="Harrison L.H."/>
            <person name="Van Tyne D."/>
            <person name="Marsh J.W."/>
            <person name="Griffith M.P."/>
            <person name="Snyder D.J."/>
            <person name="Cooper V.S."/>
            <person name="Mustapha M."/>
        </authorList>
    </citation>
    <scope>NUCLEOTIDE SEQUENCE [LARGE SCALE GENOMIC DNA]</scope>
    <source>
        <strain evidence="6 7">CB00117</strain>
    </source>
</reference>
<evidence type="ECO:0000313" key="6">
    <source>
        <dbReference type="EMBL" id="MBJ8383443.1"/>
    </source>
</evidence>
<dbReference type="RefSeq" id="WP_200035998.1">
    <property type="nucleotide sequence ID" value="NZ_JADWND010000015.1"/>
</dbReference>
<dbReference type="PROSITE" id="PS51379">
    <property type="entry name" value="4FE4S_FER_2"/>
    <property type="match status" value="3"/>
</dbReference>
<dbReference type="PANTHER" id="PTHR24960">
    <property type="entry name" value="PHOTOSYSTEM I IRON-SULFUR CENTER-RELATED"/>
    <property type="match status" value="1"/>
</dbReference>
<dbReference type="SUPFAM" id="SSF54862">
    <property type="entry name" value="4Fe-4S ferredoxins"/>
    <property type="match status" value="2"/>
</dbReference>
<evidence type="ECO:0000259" key="5">
    <source>
        <dbReference type="PROSITE" id="PS51379"/>
    </source>
</evidence>
<dbReference type="PANTHER" id="PTHR24960:SF79">
    <property type="entry name" value="PHOTOSYSTEM I IRON-SULFUR CENTER"/>
    <property type="match status" value="1"/>
</dbReference>
<protein>
    <submittedName>
        <fullName evidence="6">4Fe-4S binding protein</fullName>
    </submittedName>
</protein>
<accession>A0ABS0ZX95</accession>
<dbReference type="Gene3D" id="3.30.70.20">
    <property type="match status" value="2"/>
</dbReference>
<keyword evidence="1" id="KW-0004">4Fe-4S</keyword>
<keyword evidence="7" id="KW-1185">Reference proteome</keyword>
<feature type="domain" description="4Fe-4S ferredoxin-type" evidence="5">
    <location>
        <begin position="217"/>
        <end position="245"/>
    </location>
</feature>
<gene>
    <name evidence="6" type="ORF">I6M88_21065</name>
</gene>
<feature type="domain" description="4Fe-4S ferredoxin-type" evidence="5">
    <location>
        <begin position="46"/>
        <end position="75"/>
    </location>
</feature>
<evidence type="ECO:0000256" key="1">
    <source>
        <dbReference type="ARBA" id="ARBA00022485"/>
    </source>
</evidence>
<sequence>MALFTLMKTPTPPGVGASCVRKRFPQHTCDACRQACPAQAISFSASTVTLDNDRCIRCGHCTFVCPVDALEDLPTARRSYRQQTLVAPFTAQAASVEELLMWHLQYQIRGLEIDIDAYPTWALAVAALNIRLRALGEPLWQVIPPSAKRVNVARRHLLHVSEEKVQTASVNPSPRLRRSRMPHMQDYALQLDIASCVLCGACERVCQEKAIQIGERALRAEMSRCTGCNNCAVVCPTKAITTRHSVGQSQPEHYPFTRKVCRDCRRVFATFGADDTRCPICQRHEYGMRGR</sequence>
<dbReference type="InterPro" id="IPR050157">
    <property type="entry name" value="PSI_iron-sulfur_center"/>
</dbReference>
<evidence type="ECO:0000256" key="2">
    <source>
        <dbReference type="ARBA" id="ARBA00022723"/>
    </source>
</evidence>
<dbReference type="Pfam" id="PF12838">
    <property type="entry name" value="Fer4_7"/>
    <property type="match status" value="1"/>
</dbReference>
<keyword evidence="4" id="KW-0411">Iron-sulfur</keyword>
<dbReference type="InterPro" id="IPR017900">
    <property type="entry name" value="4Fe4S_Fe_S_CS"/>
</dbReference>
<name>A0ABS0ZX95_9ENTR</name>
<comment type="caution">
    <text evidence="6">The sequence shown here is derived from an EMBL/GenBank/DDBJ whole genome shotgun (WGS) entry which is preliminary data.</text>
</comment>
<evidence type="ECO:0000256" key="4">
    <source>
        <dbReference type="ARBA" id="ARBA00023014"/>
    </source>
</evidence>
<dbReference type="Proteomes" id="UP000746649">
    <property type="component" value="Unassembled WGS sequence"/>
</dbReference>
<evidence type="ECO:0000313" key="7">
    <source>
        <dbReference type="Proteomes" id="UP000746649"/>
    </source>
</evidence>
<dbReference type="EMBL" id="JADWND010000015">
    <property type="protein sequence ID" value="MBJ8383443.1"/>
    <property type="molecule type" value="Genomic_DNA"/>
</dbReference>
<keyword evidence="2" id="KW-0479">Metal-binding</keyword>
<dbReference type="PROSITE" id="PS00198">
    <property type="entry name" value="4FE4S_FER_1"/>
    <property type="match status" value="2"/>
</dbReference>
<proteinExistence type="predicted"/>
<feature type="domain" description="4Fe-4S ferredoxin-type" evidence="5">
    <location>
        <begin position="187"/>
        <end position="216"/>
    </location>
</feature>
<evidence type="ECO:0000256" key="3">
    <source>
        <dbReference type="ARBA" id="ARBA00023004"/>
    </source>
</evidence>
<keyword evidence="3" id="KW-0408">Iron</keyword>
<dbReference type="Pfam" id="PF00037">
    <property type="entry name" value="Fer4"/>
    <property type="match status" value="2"/>
</dbReference>